<feature type="binding site" description="axial binding residue" evidence="7">
    <location>
        <position position="478"/>
    </location>
    <ligand>
        <name>heme</name>
        <dbReference type="ChEBI" id="CHEBI:30413"/>
    </ligand>
    <ligandPart>
        <name>Fe</name>
        <dbReference type="ChEBI" id="CHEBI:18248"/>
    </ligandPart>
</feature>
<accession>A0A1Q5Q6L2</accession>
<evidence type="ECO:0000256" key="2">
    <source>
        <dbReference type="ARBA" id="ARBA00010617"/>
    </source>
</evidence>
<evidence type="ECO:0000313" key="9">
    <source>
        <dbReference type="EMBL" id="OKL55488.1"/>
    </source>
</evidence>
<comment type="cofactor">
    <cofactor evidence="1 7">
        <name>heme</name>
        <dbReference type="ChEBI" id="CHEBI:30413"/>
    </cofactor>
</comment>
<keyword evidence="5 7" id="KW-0408">Iron</keyword>
<dbReference type="PANTHER" id="PTHR24305:SF187">
    <property type="entry name" value="P450, PUTATIVE (EUROFUNG)-RELATED"/>
    <property type="match status" value="1"/>
</dbReference>
<dbReference type="Proteomes" id="UP000214365">
    <property type="component" value="Unassembled WGS sequence"/>
</dbReference>
<dbReference type="InterPro" id="IPR002403">
    <property type="entry name" value="Cyt_P450_E_grp-IV"/>
</dbReference>
<dbReference type="InterPro" id="IPR001128">
    <property type="entry name" value="Cyt_P450"/>
</dbReference>
<dbReference type="PANTHER" id="PTHR24305">
    <property type="entry name" value="CYTOCHROME P450"/>
    <property type="match status" value="1"/>
</dbReference>
<dbReference type="Pfam" id="PF00067">
    <property type="entry name" value="p450"/>
    <property type="match status" value="1"/>
</dbReference>
<feature type="transmembrane region" description="Helical" evidence="8">
    <location>
        <begin position="12"/>
        <end position="30"/>
    </location>
</feature>
<dbReference type="EMBL" id="LFMY01000020">
    <property type="protein sequence ID" value="OKL55488.1"/>
    <property type="molecule type" value="Genomic_DNA"/>
</dbReference>
<dbReference type="GeneID" id="31008944"/>
<gene>
    <name evidence="9" type="ORF">UA08_09188</name>
</gene>
<dbReference type="GO" id="GO:0016705">
    <property type="term" value="F:oxidoreductase activity, acting on paired donors, with incorporation or reduction of molecular oxygen"/>
    <property type="evidence" value="ECO:0007669"/>
    <property type="project" value="InterPro"/>
</dbReference>
<proteinExistence type="inferred from homology"/>
<comment type="caution">
    <text evidence="9">The sequence shown here is derived from an EMBL/GenBank/DDBJ whole genome shotgun (WGS) entry which is preliminary data.</text>
</comment>
<dbReference type="PRINTS" id="PR00465">
    <property type="entry name" value="EP450IV"/>
</dbReference>
<evidence type="ECO:0000256" key="8">
    <source>
        <dbReference type="SAM" id="Phobius"/>
    </source>
</evidence>
<keyword evidence="4" id="KW-0560">Oxidoreductase</keyword>
<evidence type="ECO:0000256" key="7">
    <source>
        <dbReference type="PIRSR" id="PIRSR602403-1"/>
    </source>
</evidence>
<keyword evidence="10" id="KW-1185">Reference proteome</keyword>
<reference evidence="9 10" key="1">
    <citation type="submission" date="2015-06" db="EMBL/GenBank/DDBJ databases">
        <title>Talaromyces atroroseus IBT 11181 draft genome.</title>
        <authorList>
            <person name="Rasmussen K.B."/>
            <person name="Rasmussen S."/>
            <person name="Petersen B."/>
            <person name="Sicheritz-Ponten T."/>
            <person name="Mortensen U.H."/>
            <person name="Thrane U."/>
        </authorList>
    </citation>
    <scope>NUCLEOTIDE SEQUENCE [LARGE SCALE GENOMIC DNA]</scope>
    <source>
        <strain evidence="9 10">IBT 11181</strain>
    </source>
</reference>
<dbReference type="OrthoDB" id="4226488at2759"/>
<dbReference type="AlphaFoldDB" id="A0A1Q5Q6L2"/>
<name>A0A1Q5Q6L2_TALAT</name>
<evidence type="ECO:0000256" key="5">
    <source>
        <dbReference type="ARBA" id="ARBA00023004"/>
    </source>
</evidence>
<keyword evidence="8" id="KW-0812">Transmembrane</keyword>
<evidence type="ECO:0000256" key="3">
    <source>
        <dbReference type="ARBA" id="ARBA00022723"/>
    </source>
</evidence>
<dbReference type="InterPro" id="IPR050121">
    <property type="entry name" value="Cytochrome_P450_monoxygenase"/>
</dbReference>
<keyword evidence="8" id="KW-1133">Transmembrane helix</keyword>
<keyword evidence="8" id="KW-0472">Membrane</keyword>
<dbReference type="RefSeq" id="XP_020115609.1">
    <property type="nucleotide sequence ID" value="XM_020264247.1"/>
</dbReference>
<dbReference type="GO" id="GO:0020037">
    <property type="term" value="F:heme binding"/>
    <property type="evidence" value="ECO:0007669"/>
    <property type="project" value="InterPro"/>
</dbReference>
<sequence length="538" mass="60551">MAVLQTLLSSTVTNLILSGAAAGVIIHQILRRVFIDLYPLTTVTIVIGTHWVLLSAIHRYGEYNLWEANQRAFSLVCSTLASLATNILVYRAFFHRLRNFPGPFGARLSKFWAVWQTIKSKARYYQVTQRLHQEYGDYVRTADPAAIQLVHGLKATVKKGPFYAQLTDSVHTTDDPIFHKERRKIWDFAMKESLVDYGPIVEEFTTVLHAQIDKSLGQPVSANALTKHYSYDVISTLGFGNSTRFLEGESTEVAKRVFGAIERGVVAIGLLLHVPYLLTVMETFTYHGPMGGFNLWAAEEVQRRKKVGNPRPDLLGHLLKNTKEDAIGRELLDNEARMIIGAGSDPAASSLAVLLILLAENPEYQVKLREEIDQAFENNTYACGKHLPLLDGIINESLRLYPSVIFQNQRLTPPEGLTIGSVYIPGDTIICLGPYQQGRDKRNFVDPDEFIPERWTTQPELILNRTGFFPFSLGHYNCVGKTVAMMELRSVVARTVKDYDISFPAGVKFDGKEFFSRIIDHFSTGVPRQDVVFTKRHA</sequence>
<comment type="similarity">
    <text evidence="2">Belongs to the cytochrome P450 family.</text>
</comment>
<dbReference type="GO" id="GO:0005506">
    <property type="term" value="F:iron ion binding"/>
    <property type="evidence" value="ECO:0007669"/>
    <property type="project" value="InterPro"/>
</dbReference>
<dbReference type="PRINTS" id="PR00385">
    <property type="entry name" value="P450"/>
</dbReference>
<organism evidence="9 10">
    <name type="scientific">Talaromyces atroroseus</name>
    <dbReference type="NCBI Taxonomy" id="1441469"/>
    <lineage>
        <taxon>Eukaryota</taxon>
        <taxon>Fungi</taxon>
        <taxon>Dikarya</taxon>
        <taxon>Ascomycota</taxon>
        <taxon>Pezizomycotina</taxon>
        <taxon>Eurotiomycetes</taxon>
        <taxon>Eurotiomycetidae</taxon>
        <taxon>Eurotiales</taxon>
        <taxon>Trichocomaceae</taxon>
        <taxon>Talaromyces</taxon>
        <taxon>Talaromyces sect. Trachyspermi</taxon>
    </lineage>
</organism>
<evidence type="ECO:0000313" key="10">
    <source>
        <dbReference type="Proteomes" id="UP000214365"/>
    </source>
</evidence>
<keyword evidence="3 7" id="KW-0479">Metal-binding</keyword>
<evidence type="ECO:0000256" key="6">
    <source>
        <dbReference type="ARBA" id="ARBA00023033"/>
    </source>
</evidence>
<dbReference type="GO" id="GO:0004497">
    <property type="term" value="F:monooxygenase activity"/>
    <property type="evidence" value="ECO:0007669"/>
    <property type="project" value="UniProtKB-KW"/>
</dbReference>
<protein>
    <recommendedName>
        <fullName evidence="11">Tryprostatin B 6-hydroxylase</fullName>
    </recommendedName>
</protein>
<dbReference type="InterPro" id="IPR036396">
    <property type="entry name" value="Cyt_P450_sf"/>
</dbReference>
<keyword evidence="6" id="KW-0503">Monooxygenase</keyword>
<dbReference type="STRING" id="1441469.A0A1Q5Q6L2"/>
<evidence type="ECO:0000256" key="4">
    <source>
        <dbReference type="ARBA" id="ARBA00023002"/>
    </source>
</evidence>
<feature type="transmembrane region" description="Helical" evidence="8">
    <location>
        <begin position="72"/>
        <end position="93"/>
    </location>
</feature>
<evidence type="ECO:0008006" key="11">
    <source>
        <dbReference type="Google" id="ProtNLM"/>
    </source>
</evidence>
<dbReference type="SUPFAM" id="SSF48264">
    <property type="entry name" value="Cytochrome P450"/>
    <property type="match status" value="1"/>
</dbReference>
<dbReference type="Gene3D" id="1.10.630.10">
    <property type="entry name" value="Cytochrome P450"/>
    <property type="match status" value="1"/>
</dbReference>
<keyword evidence="7" id="KW-0349">Heme</keyword>
<feature type="transmembrane region" description="Helical" evidence="8">
    <location>
        <begin position="37"/>
        <end position="60"/>
    </location>
</feature>
<evidence type="ECO:0000256" key="1">
    <source>
        <dbReference type="ARBA" id="ARBA00001971"/>
    </source>
</evidence>